<name>A0A395MVK9_9HYPO</name>
<reference evidence="1 2" key="1">
    <citation type="journal article" date="2018" name="PLoS Pathog.">
        <title>Evolution of structural diversity of trichothecenes, a family of toxins produced by plant pathogenic and entomopathogenic fungi.</title>
        <authorList>
            <person name="Proctor R.H."/>
            <person name="McCormick S.P."/>
            <person name="Kim H.S."/>
            <person name="Cardoza R.E."/>
            <person name="Stanley A.M."/>
            <person name="Lindo L."/>
            <person name="Kelly A."/>
            <person name="Brown D.W."/>
            <person name="Lee T."/>
            <person name="Vaughan M.M."/>
            <person name="Alexander N.J."/>
            <person name="Busman M."/>
            <person name="Gutierrez S."/>
        </authorList>
    </citation>
    <scope>NUCLEOTIDE SEQUENCE [LARGE SCALE GENOMIC DNA]</scope>
    <source>
        <strain evidence="1 2">NRRL 13405</strain>
    </source>
</reference>
<comment type="caution">
    <text evidence="1">The sequence shown here is derived from an EMBL/GenBank/DDBJ whole genome shotgun (WGS) entry which is preliminary data.</text>
</comment>
<sequence>MVLNSDVRLSVHDGIPTADALHVVSAKQKIILRHVQDGGTTNDNTVNEVELTNLPWCLSVGASVTNVTLVTGDVMDKMVKAAITDEPFLFSRAGSRNKDITMIQREKASLKFQMQGKPREFVKELE</sequence>
<organism evidence="1 2">
    <name type="scientific">Fusarium flagelliforme</name>
    <dbReference type="NCBI Taxonomy" id="2675880"/>
    <lineage>
        <taxon>Eukaryota</taxon>
        <taxon>Fungi</taxon>
        <taxon>Dikarya</taxon>
        <taxon>Ascomycota</taxon>
        <taxon>Pezizomycotina</taxon>
        <taxon>Sordariomycetes</taxon>
        <taxon>Hypocreomycetidae</taxon>
        <taxon>Hypocreales</taxon>
        <taxon>Nectriaceae</taxon>
        <taxon>Fusarium</taxon>
        <taxon>Fusarium incarnatum-equiseti species complex</taxon>
    </lineage>
</organism>
<keyword evidence="2" id="KW-1185">Reference proteome</keyword>
<proteinExistence type="predicted"/>
<dbReference type="EMBL" id="PXXK01000092">
    <property type="protein sequence ID" value="RFN51780.1"/>
    <property type="molecule type" value="Genomic_DNA"/>
</dbReference>
<evidence type="ECO:0000313" key="2">
    <source>
        <dbReference type="Proteomes" id="UP000265631"/>
    </source>
</evidence>
<gene>
    <name evidence="1" type="ORF">FIE12Z_3983</name>
</gene>
<protein>
    <submittedName>
        <fullName evidence="1">Uncharacterized protein</fullName>
    </submittedName>
</protein>
<dbReference type="AlphaFoldDB" id="A0A395MVK9"/>
<evidence type="ECO:0000313" key="1">
    <source>
        <dbReference type="EMBL" id="RFN51780.1"/>
    </source>
</evidence>
<accession>A0A395MVK9</accession>
<dbReference type="Proteomes" id="UP000265631">
    <property type="component" value="Unassembled WGS sequence"/>
</dbReference>